<evidence type="ECO:0000256" key="1">
    <source>
        <dbReference type="SAM" id="SignalP"/>
    </source>
</evidence>
<dbReference type="CDD" id="cd12967">
    <property type="entry name" value="CBM_SusE-F_like_u1"/>
    <property type="match status" value="1"/>
</dbReference>
<organism evidence="3">
    <name type="scientific">uncultured Cytophagales bacterium</name>
    <dbReference type="NCBI Taxonomy" id="158755"/>
    <lineage>
        <taxon>Bacteria</taxon>
        <taxon>Pseudomonadati</taxon>
        <taxon>Bacteroidota</taxon>
        <taxon>Sphingobacteriia</taxon>
        <taxon>Sphingobacteriales</taxon>
        <taxon>environmental samples</taxon>
    </lineage>
</organism>
<evidence type="ECO:0000313" key="3">
    <source>
        <dbReference type="EMBL" id="CAA9309790.1"/>
    </source>
</evidence>
<feature type="domain" description="SusE outer membrane protein" evidence="2">
    <location>
        <begin position="23"/>
        <end position="128"/>
    </location>
</feature>
<protein>
    <recommendedName>
        <fullName evidence="2">SusE outer membrane protein domain-containing protein</fullName>
    </recommendedName>
</protein>
<accession>A0A6J4KM13</accession>
<gene>
    <name evidence="3" type="ORF">AVDCRST_MAG56-6184</name>
</gene>
<proteinExistence type="predicted"/>
<keyword evidence="1" id="KW-0732">Signal</keyword>
<dbReference type="AlphaFoldDB" id="A0A6J4KM13"/>
<dbReference type="EMBL" id="CADCTQ010000505">
    <property type="protein sequence ID" value="CAA9309790.1"/>
    <property type="molecule type" value="Genomic_DNA"/>
</dbReference>
<name>A0A6J4KM13_9SPHI</name>
<dbReference type="Pfam" id="PF14292">
    <property type="entry name" value="SusE"/>
    <property type="match status" value="1"/>
</dbReference>
<reference evidence="3" key="1">
    <citation type="submission" date="2020-02" db="EMBL/GenBank/DDBJ databases">
        <authorList>
            <person name="Meier V. D."/>
        </authorList>
    </citation>
    <scope>NUCLEOTIDE SEQUENCE</scope>
    <source>
        <strain evidence="3">AVDCRST_MAG56</strain>
    </source>
</reference>
<dbReference type="PROSITE" id="PS51257">
    <property type="entry name" value="PROKAR_LIPOPROTEIN"/>
    <property type="match status" value="1"/>
</dbReference>
<dbReference type="Gene3D" id="2.60.40.3620">
    <property type="match status" value="2"/>
</dbReference>
<feature type="signal peptide" evidence="1">
    <location>
        <begin position="1"/>
        <end position="20"/>
    </location>
</feature>
<sequence>MNISLNRLVVLSLFALAFFACEKDEDRVVMQQGTPPALTASTATLVLDRSNAGADALTFSATPSNYGFNAAVTYTLELAKKGNNFSDSVTVALGNTREKKFSVGELNGILNRLELPAASMSEVEARVKSQVAPSVAPVYSNVVTIAATPYADLVDYPSIYVPGSYQAWSPDKAPRISSVSDNKMYEGYVNFPDATTEFKFTTAPNWNENFGDATTGTSKTLKANGENIKVTGPGYYLVKADLNALTWSVEKTSWGVIGDATPAGWTNDTDLTYDAATGTWKITLDLKSTGKMKFRANDKWDINMGDLKTPNGFLAYGGEDIPVPVDGRYDITLDLSVPGNYRYTLKKL</sequence>
<evidence type="ECO:0000259" key="2">
    <source>
        <dbReference type="Pfam" id="PF14292"/>
    </source>
</evidence>
<feature type="chain" id="PRO_5027036893" description="SusE outer membrane protein domain-containing protein" evidence="1">
    <location>
        <begin position="21"/>
        <end position="348"/>
    </location>
</feature>
<dbReference type="CDD" id="cd12956">
    <property type="entry name" value="CBM_SusE-F_like"/>
    <property type="match status" value="1"/>
</dbReference>
<dbReference type="InterPro" id="IPR025970">
    <property type="entry name" value="SusE"/>
</dbReference>